<reference evidence="8 9" key="1">
    <citation type="submission" date="2023-08" db="EMBL/GenBank/DDBJ databases">
        <title>Black Yeasts Isolated from many extreme environments.</title>
        <authorList>
            <person name="Coleine C."/>
            <person name="Stajich J.E."/>
            <person name="Selbmann L."/>
        </authorList>
    </citation>
    <scope>NUCLEOTIDE SEQUENCE [LARGE SCALE GENOMIC DNA]</scope>
    <source>
        <strain evidence="8 9">CCFEE 5935</strain>
    </source>
</reference>
<proteinExistence type="inferred from homology"/>
<dbReference type="PANTHER" id="PTHR45997:SF2">
    <property type="entry name" value="ATP DEPENDENT DNA LIGASE DOMAIN PROTEIN (AFU_ORTHOLOGUE AFUA_5G02430)"/>
    <property type="match status" value="1"/>
</dbReference>
<dbReference type="GO" id="GO:0006303">
    <property type="term" value="P:double-strand break repair via nonhomologous end joining"/>
    <property type="evidence" value="ECO:0007669"/>
    <property type="project" value="TreeGrafter"/>
</dbReference>
<name>A0AAV9P4X6_9PEZI</name>
<evidence type="ECO:0000256" key="1">
    <source>
        <dbReference type="ARBA" id="ARBA00007572"/>
    </source>
</evidence>
<sequence>MPLPFSEVCTLLSRIEDLELRDPPFLNVGEKSTQIKAVVDSWFKSHRNALNSLAVKDAVAFLSTLLPERRTDRVYYIQATRLCRILSRCLSLSAALTKDLHAYKEAGRGDLGSCVERVLAVGGPPAHPPPGLAEVDGMLDELASQSRFSAKSFTNRLPHSSAKKDGPLGDAFKRLTPIEGKWLVRLILKDLAPLRLDEGLVFRSFHFLLPDLLLFQNDLAAAIGLLQRSLSEYPASCDPRSERLHRQSARAKLTPIVGVKRAGGQKWVLERKYDGEYCEIHIDLKRSPNVSECITIFSKSGKESTSDRSGLHQTITDCLRLGKADCKIKRQAILLGEMVVYSDSERRILPFEKIRKHVPRSGSFIGTDYDSLPKSDEHLAIVFFDILLLDSELVLNKPIDERRMWLREVYTKVAGRAFSSEWKIVDFSDATRSTKVLVNQFAASIAERCEGLILKPCGVPYFALESGANGRLQTFMKLKKDYIAGLGDEADFAVIGASYNAQQAAKCGLPNVQYTDFHLGCLMNKEEVLRFDARPLFRHVGTIQQDFCIPKPVLQAANEIGKFCAKPFNAGRTTESCSFDVDTARLSRPMDVLFDQPFVFEVLGSGFEKPSNCDFFMLRHPRIKKIHQDRSWKECTSFQELQKQASDSRAVTVVSESQEMRNWVERLEKKCRKKFERQRATKTPSTVRTVTTSASQRSTATTVHTAKVVEIDENALDGTTLIATTSPKRKRPSTDVVNTPCPANKRPRSENNPKRSTAARPACEHAAPVSQPLADITNTANQPPRSAQSPAKAPAKTPHPSSSRPNQTKNPSSLLSRLQSLFQTTYPPPPPPNPLCNPATCPLASTAIYLAPCIARTPYIAHDLLGSHDNVIVVPSLECWDRECCPASSRSASSTISSSPPRSGFEQPPEVVRESQAYQGMKRLVVVESKRKQQVPEIVGQLEALQKKGCFGEGEGEGFEVLDWRVLERC</sequence>
<accession>A0AAV9P4X6</accession>
<dbReference type="GO" id="GO:0005524">
    <property type="term" value="F:ATP binding"/>
    <property type="evidence" value="ECO:0007669"/>
    <property type="project" value="UniProtKB-KW"/>
</dbReference>
<feature type="region of interest" description="Disordered" evidence="6">
    <location>
        <begin position="720"/>
        <end position="813"/>
    </location>
</feature>
<comment type="caution">
    <text evidence="8">The sequence shown here is derived from an EMBL/GenBank/DDBJ whole genome shotgun (WGS) entry which is preliminary data.</text>
</comment>
<dbReference type="PROSITE" id="PS50160">
    <property type="entry name" value="DNA_LIGASE_A3"/>
    <property type="match status" value="1"/>
</dbReference>
<organism evidence="8 9">
    <name type="scientific">Saxophila tyrrhenica</name>
    <dbReference type="NCBI Taxonomy" id="1690608"/>
    <lineage>
        <taxon>Eukaryota</taxon>
        <taxon>Fungi</taxon>
        <taxon>Dikarya</taxon>
        <taxon>Ascomycota</taxon>
        <taxon>Pezizomycotina</taxon>
        <taxon>Dothideomycetes</taxon>
        <taxon>Dothideomycetidae</taxon>
        <taxon>Mycosphaerellales</taxon>
        <taxon>Extremaceae</taxon>
        <taxon>Saxophila</taxon>
    </lineage>
</organism>
<keyword evidence="2" id="KW-0436">Ligase</keyword>
<dbReference type="PANTHER" id="PTHR45997">
    <property type="entry name" value="DNA LIGASE 4"/>
    <property type="match status" value="1"/>
</dbReference>
<feature type="compositionally biased region" description="Polar residues" evidence="6">
    <location>
        <begin position="799"/>
        <end position="811"/>
    </location>
</feature>
<dbReference type="InterPro" id="IPR029710">
    <property type="entry name" value="LIG4"/>
</dbReference>
<dbReference type="AlphaFoldDB" id="A0AAV9P4X6"/>
<evidence type="ECO:0000259" key="7">
    <source>
        <dbReference type="PROSITE" id="PS50160"/>
    </source>
</evidence>
<dbReference type="GeneID" id="89929345"/>
<dbReference type="GO" id="GO:0032807">
    <property type="term" value="C:DNA ligase IV complex"/>
    <property type="evidence" value="ECO:0007669"/>
    <property type="project" value="TreeGrafter"/>
</dbReference>
<dbReference type="GO" id="GO:0006297">
    <property type="term" value="P:nucleotide-excision repair, DNA gap filling"/>
    <property type="evidence" value="ECO:0007669"/>
    <property type="project" value="TreeGrafter"/>
</dbReference>
<dbReference type="RefSeq" id="XP_064656350.1">
    <property type="nucleotide sequence ID" value="XM_064805245.1"/>
</dbReference>
<keyword evidence="3" id="KW-0547">Nucleotide-binding</keyword>
<feature type="compositionally biased region" description="Low complexity" evidence="6">
    <location>
        <begin position="681"/>
        <end position="700"/>
    </location>
</feature>
<dbReference type="GO" id="GO:0003677">
    <property type="term" value="F:DNA binding"/>
    <property type="evidence" value="ECO:0007669"/>
    <property type="project" value="InterPro"/>
</dbReference>
<dbReference type="EMBL" id="JAVRRT010000013">
    <property type="protein sequence ID" value="KAK5166468.1"/>
    <property type="molecule type" value="Genomic_DNA"/>
</dbReference>
<dbReference type="GO" id="GO:0006310">
    <property type="term" value="P:DNA recombination"/>
    <property type="evidence" value="ECO:0007669"/>
    <property type="project" value="InterPro"/>
</dbReference>
<feature type="domain" description="ATP-dependent DNA ligase family profile" evidence="7">
    <location>
        <begin position="372"/>
        <end position="523"/>
    </location>
</feature>
<keyword evidence="4" id="KW-0067">ATP-binding</keyword>
<dbReference type="InterPro" id="IPR012310">
    <property type="entry name" value="DNA_ligase_ATP-dep_cent"/>
</dbReference>
<dbReference type="Pfam" id="PF04675">
    <property type="entry name" value="DNA_ligase_A_N"/>
    <property type="match status" value="1"/>
</dbReference>
<dbReference type="Gene3D" id="3.30.470.30">
    <property type="entry name" value="DNA ligase/mRNA capping enzyme"/>
    <property type="match status" value="1"/>
</dbReference>
<keyword evidence="5" id="KW-0539">Nucleus</keyword>
<dbReference type="InterPro" id="IPR012340">
    <property type="entry name" value="NA-bd_OB-fold"/>
</dbReference>
<dbReference type="Pfam" id="PF01068">
    <property type="entry name" value="DNA_ligase_A_M"/>
    <property type="match status" value="1"/>
</dbReference>
<dbReference type="SUPFAM" id="SSF56091">
    <property type="entry name" value="DNA ligase/mRNA capping enzyme, catalytic domain"/>
    <property type="match status" value="1"/>
</dbReference>
<feature type="compositionally biased region" description="Polar residues" evidence="6">
    <location>
        <begin position="776"/>
        <end position="789"/>
    </location>
</feature>
<dbReference type="InterPro" id="IPR012308">
    <property type="entry name" value="DNA_ligase_ATP-dep_N"/>
</dbReference>
<comment type="similarity">
    <text evidence="1">Belongs to the ATP-dependent DNA ligase family.</text>
</comment>
<gene>
    <name evidence="8" type="ORF">LTR77_008011</name>
</gene>
<dbReference type="Gene3D" id="2.40.50.140">
    <property type="entry name" value="Nucleic acid-binding proteins"/>
    <property type="match status" value="1"/>
</dbReference>
<evidence type="ECO:0000256" key="2">
    <source>
        <dbReference type="ARBA" id="ARBA00022598"/>
    </source>
</evidence>
<evidence type="ECO:0000256" key="4">
    <source>
        <dbReference type="ARBA" id="ARBA00022840"/>
    </source>
</evidence>
<evidence type="ECO:0000313" key="8">
    <source>
        <dbReference type="EMBL" id="KAK5166468.1"/>
    </source>
</evidence>
<dbReference type="Gene3D" id="1.10.3260.10">
    <property type="entry name" value="DNA ligase, ATP-dependent, N-terminal domain"/>
    <property type="match status" value="1"/>
</dbReference>
<protein>
    <recommendedName>
        <fullName evidence="7">ATP-dependent DNA ligase family profile domain-containing protein</fullName>
    </recommendedName>
</protein>
<dbReference type="GO" id="GO:0003910">
    <property type="term" value="F:DNA ligase (ATP) activity"/>
    <property type="evidence" value="ECO:0007669"/>
    <property type="project" value="InterPro"/>
</dbReference>
<feature type="region of interest" description="Disordered" evidence="6">
    <location>
        <begin position="677"/>
        <end position="700"/>
    </location>
</feature>
<keyword evidence="9" id="KW-1185">Reference proteome</keyword>
<evidence type="ECO:0000313" key="9">
    <source>
        <dbReference type="Proteomes" id="UP001337655"/>
    </source>
</evidence>
<evidence type="ECO:0000256" key="5">
    <source>
        <dbReference type="ARBA" id="ARBA00023242"/>
    </source>
</evidence>
<evidence type="ECO:0000256" key="6">
    <source>
        <dbReference type="SAM" id="MobiDB-lite"/>
    </source>
</evidence>
<dbReference type="InterPro" id="IPR036599">
    <property type="entry name" value="DNA_ligase_N_sf"/>
</dbReference>
<dbReference type="Proteomes" id="UP001337655">
    <property type="component" value="Unassembled WGS sequence"/>
</dbReference>
<evidence type="ECO:0000256" key="3">
    <source>
        <dbReference type="ARBA" id="ARBA00022741"/>
    </source>
</evidence>